<feature type="region of interest" description="Disordered" evidence="1">
    <location>
        <begin position="20"/>
        <end position="50"/>
    </location>
</feature>
<accession>A0A0H2R651</accession>
<proteinExistence type="predicted"/>
<keyword evidence="3" id="KW-1185">Reference proteome</keyword>
<evidence type="ECO:0000256" key="1">
    <source>
        <dbReference type="SAM" id="MobiDB-lite"/>
    </source>
</evidence>
<feature type="compositionally biased region" description="Basic residues" evidence="1">
    <location>
        <begin position="22"/>
        <end position="31"/>
    </location>
</feature>
<reference evidence="2 3" key="1">
    <citation type="submission" date="2015-04" db="EMBL/GenBank/DDBJ databases">
        <title>Complete genome sequence of Schizopora paradoxa KUC8140, a cosmopolitan wood degrader in East Asia.</title>
        <authorList>
            <consortium name="DOE Joint Genome Institute"/>
            <person name="Min B."/>
            <person name="Park H."/>
            <person name="Jang Y."/>
            <person name="Kim J.-J."/>
            <person name="Kim K.H."/>
            <person name="Pangilinan J."/>
            <person name="Lipzen A."/>
            <person name="Riley R."/>
            <person name="Grigoriev I.V."/>
            <person name="Spatafora J.W."/>
            <person name="Choi I.-G."/>
        </authorList>
    </citation>
    <scope>NUCLEOTIDE SEQUENCE [LARGE SCALE GENOMIC DNA]</scope>
    <source>
        <strain evidence="2 3">KUC8140</strain>
    </source>
</reference>
<evidence type="ECO:0000313" key="2">
    <source>
        <dbReference type="EMBL" id="KLO04923.1"/>
    </source>
</evidence>
<protein>
    <submittedName>
        <fullName evidence="2">Uncharacterized protein</fullName>
    </submittedName>
</protein>
<organism evidence="2 3">
    <name type="scientific">Schizopora paradoxa</name>
    <dbReference type="NCBI Taxonomy" id="27342"/>
    <lineage>
        <taxon>Eukaryota</taxon>
        <taxon>Fungi</taxon>
        <taxon>Dikarya</taxon>
        <taxon>Basidiomycota</taxon>
        <taxon>Agaricomycotina</taxon>
        <taxon>Agaricomycetes</taxon>
        <taxon>Hymenochaetales</taxon>
        <taxon>Schizoporaceae</taxon>
        <taxon>Schizopora</taxon>
    </lineage>
</organism>
<sequence length="192" mass="21382">MNLQCVKLCSPLASSSLLIASKMKKRRRRSSPSRSKGIHEGTDEQEPLSVSHLAAGITGEEVTSETMHITSPSSDNVITVNEFLNWSAENGGLHLKRTYKNRNGRTRYNRVILSSDADTPLLGNGESKSTRTSNCRKLFLLLRCILILQKNAIGFVVYSDSDAPRLDLQPPPLAARLHVPPLDDGEERWETW</sequence>
<dbReference type="InParanoid" id="A0A0H2R651"/>
<name>A0A0H2R651_9AGAM</name>
<dbReference type="EMBL" id="KQ086403">
    <property type="protein sequence ID" value="KLO04923.1"/>
    <property type="molecule type" value="Genomic_DNA"/>
</dbReference>
<gene>
    <name evidence="2" type="ORF">SCHPADRAFT_742352</name>
</gene>
<dbReference type="Proteomes" id="UP000053477">
    <property type="component" value="Unassembled WGS sequence"/>
</dbReference>
<evidence type="ECO:0000313" key="3">
    <source>
        <dbReference type="Proteomes" id="UP000053477"/>
    </source>
</evidence>
<dbReference type="AlphaFoldDB" id="A0A0H2R651"/>